<evidence type="ECO:0000256" key="8">
    <source>
        <dbReference type="ARBA" id="ARBA00023186"/>
    </source>
</evidence>
<evidence type="ECO:0000256" key="9">
    <source>
        <dbReference type="ARBA" id="ARBA00023212"/>
    </source>
</evidence>
<dbReference type="SUPFAM" id="SSF52029">
    <property type="entry name" value="GroEL apical domain-like"/>
    <property type="match status" value="1"/>
</dbReference>
<comment type="function">
    <text evidence="11">Probable molecular chaperone that assists the folding of proteins upon ATP hydrolysis. Plays a role in the assembly of BBSome, a complex involved in ciliogenesis regulating transports vesicles to the cilia. May play a role in protein processing in limb, cardiac and reproductive system development. May play a role in cytokinesis.</text>
</comment>
<evidence type="ECO:0000256" key="4">
    <source>
        <dbReference type="ARBA" id="ARBA00008020"/>
    </source>
</evidence>
<dbReference type="Gene3D" id="3.50.7.10">
    <property type="entry name" value="GroEL"/>
    <property type="match status" value="1"/>
</dbReference>
<dbReference type="Gene3D" id="1.10.560.10">
    <property type="entry name" value="GroEL-like equatorial domain"/>
    <property type="match status" value="1"/>
</dbReference>
<dbReference type="SUPFAM" id="SSF48592">
    <property type="entry name" value="GroEL equatorial domain-like"/>
    <property type="match status" value="1"/>
</dbReference>
<dbReference type="HOGENOM" id="CLU_478131_0_0_1"/>
<keyword evidence="10" id="KW-0539">Nucleus</keyword>
<dbReference type="GO" id="GO:0005634">
    <property type="term" value="C:nucleus"/>
    <property type="evidence" value="ECO:0000318"/>
    <property type="project" value="GO_Central"/>
</dbReference>
<dbReference type="FunFam" id="3.30.260.10:FF:000016">
    <property type="entry name" value="McKusick-Kaufman syndrome"/>
    <property type="match status" value="1"/>
</dbReference>
<dbReference type="STRING" id="7918.ENSLOCP00000019645"/>
<dbReference type="GO" id="GO:0005524">
    <property type="term" value="F:ATP binding"/>
    <property type="evidence" value="ECO:0007669"/>
    <property type="project" value="UniProtKB-KW"/>
</dbReference>
<comment type="similarity">
    <text evidence="4">Belongs to the TCP-1 chaperonin family.</text>
</comment>
<evidence type="ECO:0000256" key="13">
    <source>
        <dbReference type="ARBA" id="ARBA00070698"/>
    </source>
</evidence>
<dbReference type="GO" id="GO:0032502">
    <property type="term" value="P:developmental process"/>
    <property type="evidence" value="ECO:0000318"/>
    <property type="project" value="GO_Central"/>
</dbReference>
<dbReference type="Proteomes" id="UP000018468">
    <property type="component" value="Linkage group LG16"/>
</dbReference>
<dbReference type="GO" id="GO:0048839">
    <property type="term" value="P:inner ear development"/>
    <property type="evidence" value="ECO:0007669"/>
    <property type="project" value="Ensembl"/>
</dbReference>
<dbReference type="GO" id="GO:0060271">
    <property type="term" value="P:cilium assembly"/>
    <property type="evidence" value="ECO:0000318"/>
    <property type="project" value="GO_Central"/>
</dbReference>
<evidence type="ECO:0000256" key="14">
    <source>
        <dbReference type="ARBA" id="ARBA00081955"/>
    </source>
</evidence>
<evidence type="ECO:0000256" key="6">
    <source>
        <dbReference type="ARBA" id="ARBA00022741"/>
    </source>
</evidence>
<dbReference type="OMA" id="LFVCQKV"/>
<dbReference type="eggNOG" id="KOG0360">
    <property type="taxonomic scope" value="Eukaryota"/>
</dbReference>
<dbReference type="GO" id="GO:0070121">
    <property type="term" value="P:Kupffer's vesicle development"/>
    <property type="evidence" value="ECO:0007669"/>
    <property type="project" value="Ensembl"/>
</dbReference>
<dbReference type="GO" id="GO:0051082">
    <property type="term" value="F:unfolded protein binding"/>
    <property type="evidence" value="ECO:0007669"/>
    <property type="project" value="InterPro"/>
</dbReference>
<keyword evidence="9" id="KW-0206">Cytoskeleton</keyword>
<dbReference type="InterPro" id="IPR028790">
    <property type="entry name" value="MKKS"/>
</dbReference>
<evidence type="ECO:0000256" key="12">
    <source>
        <dbReference type="ARBA" id="ARBA00064363"/>
    </source>
</evidence>
<dbReference type="Ensembl" id="ENSLOCT00000019677.1">
    <property type="protein sequence ID" value="ENSLOCP00000019645.1"/>
    <property type="gene ID" value="ENSLOCG00000015954.1"/>
</dbReference>
<dbReference type="GO" id="GO:0043010">
    <property type="term" value="P:camera-type eye development"/>
    <property type="evidence" value="ECO:0007669"/>
    <property type="project" value="Ensembl"/>
</dbReference>
<evidence type="ECO:0000256" key="5">
    <source>
        <dbReference type="ARBA" id="ARBA00022490"/>
    </source>
</evidence>
<reference evidence="15" key="3">
    <citation type="submission" date="2025-09" db="UniProtKB">
        <authorList>
            <consortium name="Ensembl"/>
        </authorList>
    </citation>
    <scope>IDENTIFICATION</scope>
</reference>
<keyword evidence="7" id="KW-0067">ATP-binding</keyword>
<dbReference type="GeneTree" id="ENSGT00390000007214"/>
<dbReference type="GO" id="GO:0006457">
    <property type="term" value="P:protein folding"/>
    <property type="evidence" value="ECO:0007669"/>
    <property type="project" value="InterPro"/>
</dbReference>
<organism evidence="15 16">
    <name type="scientific">Lepisosteus oculatus</name>
    <name type="common">Spotted gar</name>
    <dbReference type="NCBI Taxonomy" id="7918"/>
    <lineage>
        <taxon>Eukaryota</taxon>
        <taxon>Metazoa</taxon>
        <taxon>Chordata</taxon>
        <taxon>Craniata</taxon>
        <taxon>Vertebrata</taxon>
        <taxon>Euteleostomi</taxon>
        <taxon>Actinopterygii</taxon>
        <taxon>Neopterygii</taxon>
        <taxon>Holostei</taxon>
        <taxon>Semionotiformes</taxon>
        <taxon>Lepisosteidae</taxon>
        <taxon>Lepisosteus</taxon>
    </lineage>
</organism>
<evidence type="ECO:0000256" key="3">
    <source>
        <dbReference type="ARBA" id="ARBA00004514"/>
    </source>
</evidence>
<proteinExistence type="inferred from homology"/>
<dbReference type="InterPro" id="IPR027413">
    <property type="entry name" value="GROEL-like_equatorial_sf"/>
</dbReference>
<comment type="subunit">
    <text evidence="12">Component of a complex composed at least of MKKS, BBS10, BBS12, TCP1, CCT2, CCT3, CCT4, CCT5 and CCT8. Interacts with STUB1. Interacts with BBS2 (via coiled coil domain). Interacts with CCDC28B. Interacts with BBS12. Interacts with SMARCC1, a component of the SWI/SNF complexes; the interaction takes place predominantly in the cytoplasm and may modulate SMARCC1 location. Interacts with DLEC1.</text>
</comment>
<dbReference type="FunFam" id="3.50.7.10:FF:000019">
    <property type="entry name" value="McKusick-Kaufman syndrome"/>
    <property type="match status" value="1"/>
</dbReference>
<dbReference type="EMBL" id="AHAT01001620">
    <property type="status" value="NOT_ANNOTATED_CDS"/>
    <property type="molecule type" value="Genomic_DNA"/>
</dbReference>
<dbReference type="Bgee" id="ENSLOCG00000015954">
    <property type="expression patterns" value="Expressed in pharyngeal gill and 13 other cell types or tissues"/>
</dbReference>
<dbReference type="Pfam" id="PF00118">
    <property type="entry name" value="Cpn60_TCP1"/>
    <property type="match status" value="1"/>
</dbReference>
<sequence length="570" mass="61334">MSRLSNKKTSLCTAEPLSDDKVCQKLAVFRQIFTSCFGPTGRLKQIHNNVGGHVQTTSTSAVLLKGVFTSHPVLKLLTASVLNHISCFSDCGLFAAILSCALIENAQRLNIETGITLKVYRHLLCLCKDYLNQEECGCRVRIDFGNSQSLLSLARSVIASKPACMLTYKEVQHVSSLVVQAFLQTVPCEAEGSVCLGKVVFVSVEGHRAMDSALFPGLLVEMPEMLSASDLKWLDHRAITLALFNTSLSGDLSETGDGTLEVSCGLSPEAAVLELLLRMGKQIISDGVALLACQKVVHPVLKQYLKEHHVIVIERLGISLMEPLSQMTEIGALPIASFQSPVPSKCYGQLSNILVKSFGSRQMLNLIPAGDSTVCSLGLCNRNETTLNELKLTCQNAEHVLRLSLKSPFALFGGGCTETHLAAYIRNKCSSGVDGTLLGPGCSPTQFQMAADSFCRALESVGRSLEHDGGESLVDLRCGHRWSGPGGAAPDVPWKDVVSLCGCGRLDRHEGLQWVILGGKGPSFSPTLPAESCAQHLVLDSFPAKLNALQVAVETANLILDLKYVIQDVN</sequence>
<keyword evidence="8" id="KW-0143">Chaperone</keyword>
<evidence type="ECO:0000313" key="15">
    <source>
        <dbReference type="Ensembl" id="ENSLOCP00000019645.1"/>
    </source>
</evidence>
<evidence type="ECO:0000256" key="11">
    <source>
        <dbReference type="ARBA" id="ARBA00059081"/>
    </source>
</evidence>
<dbReference type="PANTHER" id="PTHR46787:SF1">
    <property type="entry name" value="MOLECULAR CHAPERONE MKKS"/>
    <property type="match status" value="1"/>
</dbReference>
<dbReference type="GO" id="GO:0005737">
    <property type="term" value="C:cytoplasm"/>
    <property type="evidence" value="ECO:0000318"/>
    <property type="project" value="GO_Central"/>
</dbReference>
<dbReference type="InterPro" id="IPR002423">
    <property type="entry name" value="Cpn60/GroEL/TCP-1"/>
</dbReference>
<dbReference type="GO" id="GO:0032402">
    <property type="term" value="P:melanosome transport"/>
    <property type="evidence" value="ECO:0007669"/>
    <property type="project" value="Ensembl"/>
</dbReference>
<reference evidence="15" key="2">
    <citation type="submission" date="2025-08" db="UniProtKB">
        <authorList>
            <consortium name="Ensembl"/>
        </authorList>
    </citation>
    <scope>IDENTIFICATION</scope>
</reference>
<accession>W5NG86</accession>
<keyword evidence="5" id="KW-0963">Cytoplasm</keyword>
<keyword evidence="6" id="KW-0547">Nucleotide-binding</keyword>
<dbReference type="AlphaFoldDB" id="W5NG86"/>
<evidence type="ECO:0000256" key="2">
    <source>
        <dbReference type="ARBA" id="ARBA00004300"/>
    </source>
</evidence>
<dbReference type="GO" id="GO:0051131">
    <property type="term" value="P:chaperone-mediated protein complex assembly"/>
    <property type="evidence" value="ECO:0000318"/>
    <property type="project" value="GO_Central"/>
</dbReference>
<comment type="subcellular location">
    <subcellularLocation>
        <location evidence="2">Cytoplasm</location>
        <location evidence="2">Cytoskeleton</location>
        <location evidence="2">Microtubule organizing center</location>
        <location evidence="2">Centrosome</location>
    </subcellularLocation>
    <subcellularLocation>
        <location evidence="3">Cytoplasm</location>
        <location evidence="3">Cytosol</location>
    </subcellularLocation>
    <subcellularLocation>
        <location evidence="1">Nucleus</location>
    </subcellularLocation>
</comment>
<dbReference type="PANTHER" id="PTHR46787">
    <property type="entry name" value="SYNDROMES PUTATIVE CHAPERONIN-RELATED"/>
    <property type="match status" value="1"/>
</dbReference>
<dbReference type="GO" id="GO:0005829">
    <property type="term" value="C:cytosol"/>
    <property type="evidence" value="ECO:0007669"/>
    <property type="project" value="UniProtKB-SubCell"/>
</dbReference>
<keyword evidence="16" id="KW-1185">Reference proteome</keyword>
<name>W5NG86_LEPOC</name>
<protein>
    <recommendedName>
        <fullName evidence="13">Molecular chaperone MKKS</fullName>
    </recommendedName>
    <alternativeName>
        <fullName evidence="14">McKusick-Kaufman/Bardet-Biedl syndromes putative chaperonin</fullName>
    </alternativeName>
</protein>
<dbReference type="InterPro" id="IPR027409">
    <property type="entry name" value="GroEL-like_apical_dom_sf"/>
</dbReference>
<dbReference type="GO" id="GO:0005813">
    <property type="term" value="C:centrosome"/>
    <property type="evidence" value="ECO:0007669"/>
    <property type="project" value="UniProtKB-SubCell"/>
</dbReference>
<reference evidence="16" key="1">
    <citation type="submission" date="2011-12" db="EMBL/GenBank/DDBJ databases">
        <title>The Draft Genome of Lepisosteus oculatus.</title>
        <authorList>
            <consortium name="The Broad Institute Genome Assembly &amp; Analysis Group"/>
            <consortium name="Computational R&amp;D Group"/>
            <consortium name="and Sequencing Platform"/>
            <person name="Di Palma F."/>
            <person name="Alfoldi J."/>
            <person name="Johnson J."/>
            <person name="Berlin A."/>
            <person name="Gnerre S."/>
            <person name="Jaffe D."/>
            <person name="MacCallum I."/>
            <person name="Young S."/>
            <person name="Walker B.J."/>
            <person name="Lander E.S."/>
            <person name="Lindblad-Toh K."/>
        </authorList>
    </citation>
    <scope>NUCLEOTIDE SEQUENCE [LARGE SCALE GENOMIC DNA]</scope>
</reference>
<dbReference type="GO" id="GO:0003006">
    <property type="term" value="P:developmental process involved in reproduction"/>
    <property type="evidence" value="ECO:0007669"/>
    <property type="project" value="UniProtKB-ARBA"/>
</dbReference>
<evidence type="ECO:0000256" key="7">
    <source>
        <dbReference type="ARBA" id="ARBA00022840"/>
    </source>
</evidence>
<dbReference type="InParanoid" id="W5NG86"/>
<dbReference type="GO" id="GO:0051877">
    <property type="term" value="P:pigment granule aggregation in cell center"/>
    <property type="evidence" value="ECO:0007669"/>
    <property type="project" value="Ensembl"/>
</dbReference>
<dbReference type="GO" id="GO:0001947">
    <property type="term" value="P:heart looping"/>
    <property type="evidence" value="ECO:0007669"/>
    <property type="project" value="Ensembl"/>
</dbReference>
<evidence type="ECO:0000256" key="10">
    <source>
        <dbReference type="ARBA" id="ARBA00023242"/>
    </source>
</evidence>
<evidence type="ECO:0000313" key="16">
    <source>
        <dbReference type="Proteomes" id="UP000018468"/>
    </source>
</evidence>
<dbReference type="GO" id="GO:0060027">
    <property type="term" value="P:convergent extension involved in gastrulation"/>
    <property type="evidence" value="ECO:0007669"/>
    <property type="project" value="Ensembl"/>
</dbReference>
<dbReference type="GO" id="GO:1902636">
    <property type="term" value="C:kinociliary basal body"/>
    <property type="evidence" value="ECO:0000318"/>
    <property type="project" value="GO_Central"/>
</dbReference>
<evidence type="ECO:0000256" key="1">
    <source>
        <dbReference type="ARBA" id="ARBA00004123"/>
    </source>
</evidence>
<dbReference type="Gene3D" id="3.30.260.10">
    <property type="entry name" value="TCP-1-like chaperonin intermediate domain"/>
    <property type="match status" value="1"/>
</dbReference>
<dbReference type="InterPro" id="IPR027410">
    <property type="entry name" value="TCP-1-like_intermed_sf"/>
</dbReference>